<organism evidence="2 3">
    <name type="scientific">Dermacoccus nishinomiyaensis</name>
    <dbReference type="NCBI Taxonomy" id="1274"/>
    <lineage>
        <taxon>Bacteria</taxon>
        <taxon>Bacillati</taxon>
        <taxon>Actinomycetota</taxon>
        <taxon>Actinomycetes</taxon>
        <taxon>Micrococcales</taxon>
        <taxon>Dermacoccaceae</taxon>
        <taxon>Dermacoccus</taxon>
    </lineage>
</organism>
<evidence type="ECO:0000313" key="3">
    <source>
        <dbReference type="Proteomes" id="UP000027986"/>
    </source>
</evidence>
<evidence type="ECO:0000259" key="1">
    <source>
        <dbReference type="Pfam" id="PF13524"/>
    </source>
</evidence>
<name>A0A075JJ11_9MICO</name>
<dbReference type="GeneID" id="41841579"/>
<accession>A0A075JJ11</accession>
<dbReference type="RefSeq" id="WP_038569056.1">
    <property type="nucleotide sequence ID" value="NZ_CP008889.1"/>
</dbReference>
<reference evidence="2 3" key="1">
    <citation type="submission" date="2014-07" db="EMBL/GenBank/DDBJ databases">
        <title>Genome Sequencing of Dermacoccus nishinomiyaensis.</title>
        <authorList>
            <person name="Hong K.W."/>
            <person name="Chan K.G."/>
        </authorList>
    </citation>
    <scope>NUCLEOTIDE SEQUENCE [LARGE SCALE GENOMIC DNA]</scope>
    <source>
        <strain evidence="2 3">M25</strain>
    </source>
</reference>
<feature type="domain" description="Spore protein YkvP/CgeB glycosyl transferase-like" evidence="1">
    <location>
        <begin position="188"/>
        <end position="335"/>
    </location>
</feature>
<gene>
    <name evidence="2" type="ORF">HX89_10710</name>
</gene>
<dbReference type="HOGENOM" id="CLU_833825_0_0_11"/>
<keyword evidence="3" id="KW-1185">Reference proteome</keyword>
<dbReference type="KEGG" id="dni:HX89_10710"/>
<dbReference type="Proteomes" id="UP000027986">
    <property type="component" value="Chromosome"/>
</dbReference>
<dbReference type="eggNOG" id="COG4641">
    <property type="taxonomic scope" value="Bacteria"/>
</dbReference>
<dbReference type="AlphaFoldDB" id="A0A075JJ11"/>
<dbReference type="EMBL" id="CP008889">
    <property type="protein sequence ID" value="AIF41332.1"/>
    <property type="molecule type" value="Genomic_DNA"/>
</dbReference>
<proteinExistence type="predicted"/>
<dbReference type="InterPro" id="IPR055259">
    <property type="entry name" value="YkvP/CgeB_Glyco_trans-like"/>
</dbReference>
<sequence length="338" mass="37084">MTRSRSLLIISPSFHGYYAAIGRAFGELGYEVLTHCYDVAASPAEKLWNKTAHELAGKLRGDGGHLSGATVSRRAMARVREVSPDFVLVIRGDVLTEEFWALAAENDRLVGVWMYDEIRRTNFDADLVGRYAQLATYSAQDAATLRAAGHRIAQVPLGFDASSVIDNTTAGAGLVSFVGAPLPKRESALAALVSAGVPVQAWGRGWSDHVFDRARTWRVRSLGIPAKRDVAGPSAHAIMRNGRATLNIHGDQDGFTMRTFEAAGVGAVQIIDRADVADFYDPGEEILVYDGHEELVDLCRHAVARPQDFMMLRERARRRTLAQHTFTHRADALLEAWS</sequence>
<dbReference type="Pfam" id="PF13524">
    <property type="entry name" value="Glyco_trans_1_2"/>
    <property type="match status" value="1"/>
</dbReference>
<evidence type="ECO:0000313" key="2">
    <source>
        <dbReference type="EMBL" id="AIF41332.1"/>
    </source>
</evidence>
<protein>
    <recommendedName>
        <fullName evidence="1">Spore protein YkvP/CgeB glycosyl transferase-like domain-containing protein</fullName>
    </recommendedName>
</protein>